<proteinExistence type="predicted"/>
<gene>
    <name evidence="4" type="ORF">FRX48_07431</name>
</gene>
<dbReference type="PANTHER" id="PTHR28008:SF1">
    <property type="entry name" value="DOMAIN PROTEIN, PUTATIVE (AFU_ORTHOLOGUE AFUA_3G10980)-RELATED"/>
    <property type="match status" value="1"/>
</dbReference>
<evidence type="ECO:0000256" key="3">
    <source>
        <dbReference type="SAM" id="SignalP"/>
    </source>
</evidence>
<dbReference type="AlphaFoldDB" id="A0A1W5D0Z6"/>
<dbReference type="EMBL" id="FWEW01001107">
    <property type="protein sequence ID" value="SLM36559.1"/>
    <property type="molecule type" value="Genomic_DNA"/>
</dbReference>
<feature type="transmembrane region" description="Helical" evidence="2">
    <location>
        <begin position="93"/>
        <end position="110"/>
    </location>
</feature>
<feature type="signal peptide" evidence="3">
    <location>
        <begin position="1"/>
        <end position="24"/>
    </location>
</feature>
<dbReference type="EMBL" id="VXIT01000012">
    <property type="protein sequence ID" value="KAA6409087.1"/>
    <property type="molecule type" value="Genomic_DNA"/>
</dbReference>
<evidence type="ECO:0000313" key="5">
    <source>
        <dbReference type="EMBL" id="SLM36559.1"/>
    </source>
</evidence>
<accession>A0A1W5D0Z6</accession>
<reference evidence="5" key="2">
    <citation type="submission" date="2017-03" db="EMBL/GenBank/DDBJ databases">
        <authorList>
            <person name="Afonso C.L."/>
            <person name="Miller P.J."/>
            <person name="Scott M.A."/>
            <person name="Spackman E."/>
            <person name="Goraichik I."/>
            <person name="Dimitrov K.M."/>
            <person name="Suarez D.L."/>
            <person name="Swayne D.E."/>
        </authorList>
    </citation>
    <scope>NUCLEOTIDE SEQUENCE [LARGE SCALE GENOMIC DNA]</scope>
</reference>
<keyword evidence="3" id="KW-0732">Signal</keyword>
<dbReference type="Proteomes" id="UP000324767">
    <property type="component" value="Unassembled WGS sequence"/>
</dbReference>
<dbReference type="Proteomes" id="UP000192927">
    <property type="component" value="Unassembled WGS sequence"/>
</dbReference>
<keyword evidence="6" id="KW-1185">Reference proteome</keyword>
<feature type="chain" id="PRO_5044566978" evidence="3">
    <location>
        <begin position="25"/>
        <end position="201"/>
    </location>
</feature>
<reference evidence="6" key="1">
    <citation type="submission" date="2017-03" db="EMBL/GenBank/DDBJ databases">
        <authorList>
            <person name="Sharma R."/>
            <person name="Thines M."/>
        </authorList>
    </citation>
    <scope>NUCLEOTIDE SEQUENCE [LARGE SCALE GENOMIC DNA]</scope>
</reference>
<evidence type="ECO:0000313" key="6">
    <source>
        <dbReference type="Proteomes" id="UP000192927"/>
    </source>
</evidence>
<keyword evidence="2" id="KW-1133">Transmembrane helix</keyword>
<feature type="transmembrane region" description="Helical" evidence="2">
    <location>
        <begin position="59"/>
        <end position="81"/>
    </location>
</feature>
<evidence type="ECO:0000256" key="2">
    <source>
        <dbReference type="SAM" id="Phobius"/>
    </source>
</evidence>
<evidence type="ECO:0000256" key="1">
    <source>
        <dbReference type="SAM" id="MobiDB-lite"/>
    </source>
</evidence>
<dbReference type="OrthoDB" id="63581at2759"/>
<keyword evidence="2" id="KW-0472">Membrane</keyword>
<dbReference type="NCBIfam" id="NF037970">
    <property type="entry name" value="vanZ_1"/>
    <property type="match status" value="1"/>
</dbReference>
<feature type="compositionally biased region" description="Acidic residues" evidence="1">
    <location>
        <begin position="152"/>
        <end position="174"/>
    </location>
</feature>
<keyword evidence="2" id="KW-0812">Transmembrane</keyword>
<evidence type="ECO:0000313" key="7">
    <source>
        <dbReference type="Proteomes" id="UP000324767"/>
    </source>
</evidence>
<protein>
    <submittedName>
        <fullName evidence="5">VanZ-like</fullName>
    </submittedName>
</protein>
<organism evidence="5 6">
    <name type="scientific">Lasallia pustulata</name>
    <dbReference type="NCBI Taxonomy" id="136370"/>
    <lineage>
        <taxon>Eukaryota</taxon>
        <taxon>Fungi</taxon>
        <taxon>Dikarya</taxon>
        <taxon>Ascomycota</taxon>
        <taxon>Pezizomycotina</taxon>
        <taxon>Lecanoromycetes</taxon>
        <taxon>OSLEUM clade</taxon>
        <taxon>Umbilicariomycetidae</taxon>
        <taxon>Umbilicariales</taxon>
        <taxon>Umbilicariaceae</taxon>
        <taxon>Lasallia</taxon>
    </lineage>
</organism>
<name>A0A1W5D0Z6_9LECA</name>
<sequence>MRIRIPFASAFLFLLLLSAWLGLGTVQIPQVNDKVLHCLTFFVLTLCFYWILDASRRRALNLTLVSVTLALGVGSEALQGLLPNGRFFDPLDIAANIVGSLAALGLCSLYHKRMLERRRKAKIYHVVPQGEEGDLELGEGGGRGQEIGIVDPEEAGEDDAWDEGAEAWDVEEVAAAESTEGEGGITPSTGSTADEAPEVKT</sequence>
<evidence type="ECO:0000313" key="4">
    <source>
        <dbReference type="EMBL" id="KAA6409087.1"/>
    </source>
</evidence>
<reference evidence="4 7" key="3">
    <citation type="submission" date="2019-09" db="EMBL/GenBank/DDBJ databases">
        <title>The hologenome of the rock-dwelling lichen Lasallia pustulata.</title>
        <authorList>
            <person name="Greshake Tzovaras B."/>
            <person name="Segers F."/>
            <person name="Bicker A."/>
            <person name="Dal Grande F."/>
            <person name="Otte J."/>
            <person name="Hankeln T."/>
            <person name="Schmitt I."/>
            <person name="Ebersberger I."/>
        </authorList>
    </citation>
    <scope>NUCLEOTIDE SEQUENCE [LARGE SCALE GENOMIC DNA]</scope>
    <source>
        <strain evidence="4">A1-1</strain>
    </source>
</reference>
<feature type="region of interest" description="Disordered" evidence="1">
    <location>
        <begin position="152"/>
        <end position="201"/>
    </location>
</feature>
<dbReference type="PANTHER" id="PTHR28008">
    <property type="entry name" value="DOMAIN PROTEIN, PUTATIVE (AFU_ORTHOLOGUE AFUA_3G10980)-RELATED"/>
    <property type="match status" value="1"/>
</dbReference>
<feature type="transmembrane region" description="Helical" evidence="2">
    <location>
        <begin position="34"/>
        <end position="52"/>
    </location>
</feature>